<dbReference type="GO" id="GO:0016020">
    <property type="term" value="C:membrane"/>
    <property type="evidence" value="ECO:0007669"/>
    <property type="project" value="UniProtKB-SubCell"/>
</dbReference>
<keyword evidence="2" id="KW-0813">Transport</keyword>
<reference evidence="7" key="1">
    <citation type="submission" date="2017-03" db="EMBL/GenBank/DDBJ databases">
        <title>Genomes of endolithic fungi from Antarctica.</title>
        <authorList>
            <person name="Coleine C."/>
            <person name="Masonjones S."/>
            <person name="Stajich J.E."/>
        </authorList>
    </citation>
    <scope>NUCLEOTIDE SEQUENCE [LARGE SCALE GENOMIC DNA]</scope>
    <source>
        <strain evidence="7">CCFEE 5527</strain>
    </source>
</reference>
<dbReference type="GO" id="GO:0022857">
    <property type="term" value="F:transmembrane transporter activity"/>
    <property type="evidence" value="ECO:0007669"/>
    <property type="project" value="TreeGrafter"/>
</dbReference>
<dbReference type="PANTHER" id="PTHR43791:SF7">
    <property type="entry name" value="MAJOR FACILITATOR SUPERFAMILY (MFS) PROFILE DOMAIN-CONTAINING PROTEIN"/>
    <property type="match status" value="1"/>
</dbReference>
<dbReference type="Proteomes" id="UP000192596">
    <property type="component" value="Unassembled WGS sequence"/>
</dbReference>
<dbReference type="OrthoDB" id="6730379at2759"/>
<evidence type="ECO:0000313" key="6">
    <source>
        <dbReference type="EMBL" id="OQO14693.1"/>
    </source>
</evidence>
<evidence type="ECO:0000313" key="7">
    <source>
        <dbReference type="Proteomes" id="UP000192596"/>
    </source>
</evidence>
<dbReference type="STRING" id="1507870.A0A1V8TTM7"/>
<gene>
    <name evidence="6" type="ORF">B0A48_00074</name>
</gene>
<keyword evidence="7" id="KW-1185">Reference proteome</keyword>
<dbReference type="EMBL" id="NAJO01000001">
    <property type="protein sequence ID" value="OQO14693.1"/>
    <property type="molecule type" value="Genomic_DNA"/>
</dbReference>
<keyword evidence="4" id="KW-1133">Transmembrane helix</keyword>
<dbReference type="InParanoid" id="A0A1V8TTM7"/>
<proteinExistence type="predicted"/>
<name>A0A1V8TTM7_9PEZI</name>
<evidence type="ECO:0000256" key="3">
    <source>
        <dbReference type="ARBA" id="ARBA00022692"/>
    </source>
</evidence>
<evidence type="ECO:0000256" key="1">
    <source>
        <dbReference type="ARBA" id="ARBA00004141"/>
    </source>
</evidence>
<keyword evidence="3" id="KW-0812">Transmembrane</keyword>
<comment type="caution">
    <text evidence="6">The sequence shown here is derived from an EMBL/GenBank/DDBJ whole genome shotgun (WGS) entry which is preliminary data.</text>
</comment>
<evidence type="ECO:0000256" key="2">
    <source>
        <dbReference type="ARBA" id="ARBA00022448"/>
    </source>
</evidence>
<accession>A0A1V8TTM7</accession>
<sequence>MAMSTPDPLSMASEKSVLPHDIGKVTISSDEKGSDFTEGEVILITEEDDWFCYGVQQTDKTSLGTQAILSLHTDTGLVGQQYSWLTTIFYTTYLCGEVPSNFLLQLGA</sequence>
<organism evidence="6 7">
    <name type="scientific">Cryoendolithus antarcticus</name>
    <dbReference type="NCBI Taxonomy" id="1507870"/>
    <lineage>
        <taxon>Eukaryota</taxon>
        <taxon>Fungi</taxon>
        <taxon>Dikarya</taxon>
        <taxon>Ascomycota</taxon>
        <taxon>Pezizomycotina</taxon>
        <taxon>Dothideomycetes</taxon>
        <taxon>Dothideomycetidae</taxon>
        <taxon>Cladosporiales</taxon>
        <taxon>Cladosporiaceae</taxon>
        <taxon>Cryoendolithus</taxon>
    </lineage>
</organism>
<dbReference type="PANTHER" id="PTHR43791">
    <property type="entry name" value="PERMEASE-RELATED"/>
    <property type="match status" value="1"/>
</dbReference>
<dbReference type="AlphaFoldDB" id="A0A1V8TTM7"/>
<protein>
    <submittedName>
        <fullName evidence="6">Uncharacterized protein</fullName>
    </submittedName>
</protein>
<comment type="subcellular location">
    <subcellularLocation>
        <location evidence="1">Membrane</location>
        <topology evidence="1">Multi-pass membrane protein</topology>
    </subcellularLocation>
</comment>
<evidence type="ECO:0000256" key="4">
    <source>
        <dbReference type="ARBA" id="ARBA00022989"/>
    </source>
</evidence>
<evidence type="ECO:0000256" key="5">
    <source>
        <dbReference type="ARBA" id="ARBA00023136"/>
    </source>
</evidence>
<keyword evidence="5" id="KW-0472">Membrane</keyword>